<reference evidence="3 4" key="1">
    <citation type="submission" date="2020-08" db="EMBL/GenBank/DDBJ databases">
        <title>Draft genome sequencing of an Anaerocolumna strain isolated from anoxic soil subjected to BSD treatment.</title>
        <authorList>
            <person name="Uek A."/>
            <person name="Tonouchi A."/>
        </authorList>
    </citation>
    <scope>NUCLEOTIDE SEQUENCE [LARGE SCALE GENOMIC DNA]</scope>
    <source>
        <strain evidence="3 4">CTTW</strain>
    </source>
</reference>
<dbReference type="PROSITE" id="PS51257">
    <property type="entry name" value="PROKAR_LIPOPROTEIN"/>
    <property type="match status" value="1"/>
</dbReference>
<dbReference type="EMBL" id="AP023368">
    <property type="protein sequence ID" value="BCJ97918.1"/>
    <property type="molecule type" value="Genomic_DNA"/>
</dbReference>
<dbReference type="Gene3D" id="3.40.190.10">
    <property type="entry name" value="Periplasmic binding protein-like II"/>
    <property type="match status" value="2"/>
</dbReference>
<feature type="domain" description="DUF3502" evidence="2">
    <location>
        <begin position="437"/>
        <end position="504"/>
    </location>
</feature>
<accession>A0A7I8DHD1</accession>
<dbReference type="PANTHER" id="PTHR43649:SF17">
    <property type="entry name" value="ABC TRANSPORTER SOLUTE BINDING PROTEIN-SUGAR TRANSPORT"/>
    <property type="match status" value="1"/>
</dbReference>
<dbReference type="AlphaFoldDB" id="A0A7I8DHD1"/>
<protein>
    <submittedName>
        <fullName evidence="3">ABC transporter substrate-binding protein</fullName>
    </submittedName>
</protein>
<evidence type="ECO:0000259" key="2">
    <source>
        <dbReference type="Pfam" id="PF12010"/>
    </source>
</evidence>
<dbReference type="PANTHER" id="PTHR43649">
    <property type="entry name" value="ARABINOSE-BINDING PROTEIN-RELATED"/>
    <property type="match status" value="1"/>
</dbReference>
<sequence>MKVVKKFISAVLVFALVLGLTACGSSSDGNSSGKDSKGDTSKTYPKIVYAYVSFNNIPEDTSEVEEAINKITREKIGAEVKLMPLSISEYSQQVSLALQGGDQIDVFHSLGDFNQSVASNQAYDLTGILDSSAPETKKLIGDTWLKATSKDNKIYGIPAYKPIALQPMFIYRSDIAQELGIDMTKVSSIYDLSEVFKTVKDKNPDMVPLIPVNTGDSGMTRCVSQVDYLTDNYLSPKGVLMNGDKTVIDYYSSDEFKKLCGLTRDWFNNGYILKDAATTTSTSTELMSAGNAFGYIASYSYPTKDTAVSLESQVGKKLGAVAIGEPYLDTTAINAITWMVSSTSKHPEEALKFLNLTFTDPDIVNLIIYGVEGTDYVKNEDGSVSYPEGKDASTVPYTAQLSCGIVGNQFIQYYMKGVDPESLKWEMEQNQKAQTSPAMGFTFDSANVKVEYTSVVNVINQYLPALSCGSVDPATELPKFTERLKEAGLDKIIKEKQKQLDAWFATAEK</sequence>
<evidence type="ECO:0000256" key="1">
    <source>
        <dbReference type="SAM" id="SignalP"/>
    </source>
</evidence>
<reference evidence="3 4" key="2">
    <citation type="submission" date="2020-08" db="EMBL/GenBank/DDBJ databases">
        <authorList>
            <person name="Ueki A."/>
            <person name="Tonouchi A."/>
        </authorList>
    </citation>
    <scope>NUCLEOTIDE SEQUENCE [LARGE SCALE GENOMIC DNA]</scope>
    <source>
        <strain evidence="3 4">CTTW</strain>
    </source>
</reference>
<dbReference type="RefSeq" id="WP_185258289.1">
    <property type="nucleotide sequence ID" value="NZ_AP023368.1"/>
</dbReference>
<evidence type="ECO:0000313" key="4">
    <source>
        <dbReference type="Proteomes" id="UP000515703"/>
    </source>
</evidence>
<dbReference type="Proteomes" id="UP000515703">
    <property type="component" value="Chromosome"/>
</dbReference>
<feature type="chain" id="PRO_5038875742" evidence="1">
    <location>
        <begin position="23"/>
        <end position="509"/>
    </location>
</feature>
<feature type="signal peptide" evidence="1">
    <location>
        <begin position="1"/>
        <end position="22"/>
    </location>
</feature>
<dbReference type="InterPro" id="IPR006059">
    <property type="entry name" value="SBP"/>
</dbReference>
<dbReference type="Pfam" id="PF12010">
    <property type="entry name" value="DUF3502"/>
    <property type="match status" value="1"/>
</dbReference>
<organism evidence="3 4">
    <name type="scientific">Anaerocolumna chitinilytica</name>
    <dbReference type="NCBI Taxonomy" id="1727145"/>
    <lineage>
        <taxon>Bacteria</taxon>
        <taxon>Bacillati</taxon>
        <taxon>Bacillota</taxon>
        <taxon>Clostridia</taxon>
        <taxon>Lachnospirales</taxon>
        <taxon>Lachnospiraceae</taxon>
        <taxon>Anaerocolumna</taxon>
    </lineage>
</organism>
<keyword evidence="1" id="KW-0732">Signal</keyword>
<proteinExistence type="predicted"/>
<dbReference type="InterPro" id="IPR022627">
    <property type="entry name" value="DUF3502"/>
</dbReference>
<dbReference type="KEGG" id="acht:bsdcttw_09590"/>
<dbReference type="InterPro" id="IPR050490">
    <property type="entry name" value="Bact_solute-bd_prot1"/>
</dbReference>
<gene>
    <name evidence="3" type="ORF">bsdcttw_09590</name>
</gene>
<keyword evidence="4" id="KW-1185">Reference proteome</keyword>
<dbReference type="SUPFAM" id="SSF53850">
    <property type="entry name" value="Periplasmic binding protein-like II"/>
    <property type="match status" value="1"/>
</dbReference>
<evidence type="ECO:0000313" key="3">
    <source>
        <dbReference type="EMBL" id="BCJ97918.1"/>
    </source>
</evidence>
<name>A0A7I8DHD1_9FIRM</name>
<dbReference type="Pfam" id="PF01547">
    <property type="entry name" value="SBP_bac_1"/>
    <property type="match status" value="1"/>
</dbReference>